<evidence type="ECO:0000313" key="8">
    <source>
        <dbReference type="Proteomes" id="UP001161017"/>
    </source>
</evidence>
<accession>A0AA43QS04</accession>
<comment type="subcellular location">
    <subcellularLocation>
        <location evidence="1">Membrane</location>
        <topology evidence="1">Single-pass membrane protein</topology>
    </subcellularLocation>
</comment>
<evidence type="ECO:0000256" key="4">
    <source>
        <dbReference type="ARBA" id="ARBA00023136"/>
    </source>
</evidence>
<evidence type="ECO:0000256" key="5">
    <source>
        <dbReference type="SAM" id="MobiDB-lite"/>
    </source>
</evidence>
<feature type="compositionally biased region" description="Basic and acidic residues" evidence="5">
    <location>
        <begin position="150"/>
        <end position="161"/>
    </location>
</feature>
<evidence type="ECO:0000256" key="3">
    <source>
        <dbReference type="ARBA" id="ARBA00022989"/>
    </source>
</evidence>
<keyword evidence="3 6" id="KW-1133">Transmembrane helix</keyword>
<proteinExistence type="predicted"/>
<keyword evidence="4 6" id="KW-0472">Membrane</keyword>
<dbReference type="PANTHER" id="PTHR15549">
    <property type="entry name" value="PAIRED IMMUNOGLOBULIN-LIKE TYPE 2 RECEPTOR"/>
    <property type="match status" value="1"/>
</dbReference>
<comment type="caution">
    <text evidence="7">The sequence shown here is derived from an EMBL/GenBank/DDBJ whole genome shotgun (WGS) entry which is preliminary data.</text>
</comment>
<protein>
    <submittedName>
        <fullName evidence="7">Uncharacterized protein</fullName>
    </submittedName>
</protein>
<evidence type="ECO:0000256" key="2">
    <source>
        <dbReference type="ARBA" id="ARBA00022692"/>
    </source>
</evidence>
<dbReference type="EMBL" id="JAPUFD010000011">
    <property type="protein sequence ID" value="MDI1490076.1"/>
    <property type="molecule type" value="Genomic_DNA"/>
</dbReference>
<feature type="transmembrane region" description="Helical" evidence="6">
    <location>
        <begin position="97"/>
        <end position="121"/>
    </location>
</feature>
<evidence type="ECO:0000256" key="1">
    <source>
        <dbReference type="ARBA" id="ARBA00004167"/>
    </source>
</evidence>
<feature type="compositionally biased region" description="Basic and acidic residues" evidence="5">
    <location>
        <begin position="174"/>
        <end position="195"/>
    </location>
</feature>
<keyword evidence="8" id="KW-1185">Reference proteome</keyword>
<dbReference type="InterPro" id="IPR051694">
    <property type="entry name" value="Immunoregulatory_rcpt-like"/>
</dbReference>
<dbReference type="Proteomes" id="UP001161017">
    <property type="component" value="Unassembled WGS sequence"/>
</dbReference>
<feature type="compositionally biased region" description="Polar residues" evidence="5">
    <location>
        <begin position="218"/>
        <end position="228"/>
    </location>
</feature>
<evidence type="ECO:0000313" key="7">
    <source>
        <dbReference type="EMBL" id="MDI1490076.1"/>
    </source>
</evidence>
<sequence>MWGCATANYDSVRALGFDWEAESTISPTTTRTGGAAATTDGAAYTSGDTAAASTQALGGGIAKGLPSLTNFNPGSAATADTAPTPQIIVSGGLGGGAIAGIVIGAVFGVGIIAGLTFFLLWRMRKKRQNQVGGQPPPTNHMFPWGAGAGGKEKPKEPHQFDTPDDVGEAAPVYEDPRSIGEHRPLSEMGTERRLSELSGIAKFQDNNRPTSELPGSPPTVSMDLSSPTLAGAMSPNLSTAGGKSPKSPLAASLSADGESRSPLAATSAADRESRTTSELPG</sequence>
<name>A0AA43QS04_9LECA</name>
<dbReference type="GO" id="GO:0016020">
    <property type="term" value="C:membrane"/>
    <property type="evidence" value="ECO:0007669"/>
    <property type="project" value="UniProtKB-SubCell"/>
</dbReference>
<gene>
    <name evidence="7" type="ORF">OHK93_001276</name>
</gene>
<feature type="compositionally biased region" description="Low complexity" evidence="5">
    <location>
        <begin position="243"/>
        <end position="255"/>
    </location>
</feature>
<keyword evidence="2 6" id="KW-0812">Transmembrane</keyword>
<feature type="region of interest" description="Disordered" evidence="5">
    <location>
        <begin position="129"/>
        <end position="281"/>
    </location>
</feature>
<evidence type="ECO:0000256" key="6">
    <source>
        <dbReference type="SAM" id="Phobius"/>
    </source>
</evidence>
<organism evidence="7 8">
    <name type="scientific">Ramalina farinacea</name>
    <dbReference type="NCBI Taxonomy" id="258253"/>
    <lineage>
        <taxon>Eukaryota</taxon>
        <taxon>Fungi</taxon>
        <taxon>Dikarya</taxon>
        <taxon>Ascomycota</taxon>
        <taxon>Pezizomycotina</taxon>
        <taxon>Lecanoromycetes</taxon>
        <taxon>OSLEUM clade</taxon>
        <taxon>Lecanoromycetidae</taxon>
        <taxon>Lecanorales</taxon>
        <taxon>Lecanorineae</taxon>
        <taxon>Ramalinaceae</taxon>
        <taxon>Ramalina</taxon>
    </lineage>
</organism>
<reference evidence="7" key="1">
    <citation type="journal article" date="2023" name="Genome Biol. Evol.">
        <title>First Whole Genome Sequence and Flow Cytometry Genome Size Data for the Lichen-Forming Fungus Ramalina farinacea (Ascomycota).</title>
        <authorList>
            <person name="Llewellyn T."/>
            <person name="Mian S."/>
            <person name="Hill R."/>
            <person name="Leitch I.J."/>
            <person name="Gaya E."/>
        </authorList>
    </citation>
    <scope>NUCLEOTIDE SEQUENCE</scope>
    <source>
        <strain evidence="7">LIQ254RAFAR</strain>
    </source>
</reference>
<dbReference type="AlphaFoldDB" id="A0AA43QS04"/>
<dbReference type="GO" id="GO:0071944">
    <property type="term" value="C:cell periphery"/>
    <property type="evidence" value="ECO:0007669"/>
    <property type="project" value="UniProtKB-ARBA"/>
</dbReference>